<dbReference type="Proteomes" id="UP000304912">
    <property type="component" value="Chromosome"/>
</dbReference>
<dbReference type="InterPro" id="IPR007497">
    <property type="entry name" value="SIMPL/DUF541"/>
</dbReference>
<feature type="chain" id="PRO_5023122620" evidence="1">
    <location>
        <begin position="28"/>
        <end position="244"/>
    </location>
</feature>
<name>A0A5B7YDI0_9ALTE</name>
<dbReference type="PANTHER" id="PTHR34387:SF2">
    <property type="entry name" value="SLR1258 PROTEIN"/>
    <property type="match status" value="1"/>
</dbReference>
<reference evidence="2 3" key="1">
    <citation type="submission" date="2019-04" db="EMBL/GenBank/DDBJ databases">
        <title>Salinimonas iocasae sp. nov., a halophilic bacterium isolated from the outer tube casing of tubeworms in Okinawa Trough.</title>
        <authorList>
            <person name="Zhang H."/>
            <person name="Wang H."/>
            <person name="Li C."/>
        </authorList>
    </citation>
    <scope>NUCLEOTIDE SEQUENCE [LARGE SCALE GENOMIC DNA]</scope>
    <source>
        <strain evidence="2 3">KX18D6</strain>
    </source>
</reference>
<dbReference type="Gene3D" id="3.30.110.170">
    <property type="entry name" value="Protein of unknown function (DUF541), domain 1"/>
    <property type="match status" value="1"/>
</dbReference>
<dbReference type="Pfam" id="PF04402">
    <property type="entry name" value="SIMPL"/>
    <property type="match status" value="1"/>
</dbReference>
<dbReference type="AlphaFoldDB" id="A0A5B7YDI0"/>
<evidence type="ECO:0000313" key="3">
    <source>
        <dbReference type="Proteomes" id="UP000304912"/>
    </source>
</evidence>
<dbReference type="Gene3D" id="3.30.70.2970">
    <property type="entry name" value="Protein of unknown function (DUF541), domain 2"/>
    <property type="match status" value="1"/>
</dbReference>
<dbReference type="KEGG" id="salk:FBQ74_08315"/>
<feature type="signal peptide" evidence="1">
    <location>
        <begin position="1"/>
        <end position="27"/>
    </location>
</feature>
<organism evidence="2 3">
    <name type="scientific">Salinimonas iocasae</name>
    <dbReference type="NCBI Taxonomy" id="2572577"/>
    <lineage>
        <taxon>Bacteria</taxon>
        <taxon>Pseudomonadati</taxon>
        <taxon>Pseudomonadota</taxon>
        <taxon>Gammaproteobacteria</taxon>
        <taxon>Alteromonadales</taxon>
        <taxon>Alteromonadaceae</taxon>
        <taxon>Alteromonas/Salinimonas group</taxon>
        <taxon>Salinimonas</taxon>
    </lineage>
</organism>
<keyword evidence="3" id="KW-1185">Reference proteome</keyword>
<gene>
    <name evidence="2" type="ORF">FBQ74_08315</name>
</gene>
<dbReference type="GO" id="GO:0006974">
    <property type="term" value="P:DNA damage response"/>
    <property type="evidence" value="ECO:0007669"/>
    <property type="project" value="TreeGrafter"/>
</dbReference>
<dbReference type="PANTHER" id="PTHR34387">
    <property type="entry name" value="SLR1258 PROTEIN"/>
    <property type="match status" value="1"/>
</dbReference>
<evidence type="ECO:0000256" key="1">
    <source>
        <dbReference type="SAM" id="SignalP"/>
    </source>
</evidence>
<proteinExistence type="predicted"/>
<dbReference type="EMBL" id="CP039852">
    <property type="protein sequence ID" value="QCZ93490.1"/>
    <property type="molecule type" value="Genomic_DNA"/>
</dbReference>
<dbReference type="InterPro" id="IPR052022">
    <property type="entry name" value="26kDa_periplasmic_antigen"/>
</dbReference>
<dbReference type="OrthoDB" id="5700464at2"/>
<protein>
    <submittedName>
        <fullName evidence="2">DUF541 domain-containing protein</fullName>
    </submittedName>
</protein>
<evidence type="ECO:0000313" key="2">
    <source>
        <dbReference type="EMBL" id="QCZ93490.1"/>
    </source>
</evidence>
<sequence length="244" mass="26449">MRTPAIKNIARTALVIMTLSFSSAGVAQQQTTTPPVSQIQVQGTGSVAVTPDAFSVTFILEQKGETVSKLNTQLQNHLNQLTDFLTEQGVPAEQIQSMQVRLSPWYENTSQGRKQQGFVLAREVSVTHNQIDQYDRIIDGALKRGVTRISQFELVSQNQQDAYQKALINAISDAKSRAGVIASELDVSVGSVISVTQQHGGMVFSTGRARMAMADESAAMPGQQQIEANVNVIFALDAVKNGEQ</sequence>
<dbReference type="RefSeq" id="WP_139756234.1">
    <property type="nucleotide sequence ID" value="NZ_CP039852.1"/>
</dbReference>
<keyword evidence="1" id="KW-0732">Signal</keyword>
<accession>A0A5B7YDI0</accession>